<dbReference type="InterPro" id="IPR001492">
    <property type="entry name" value="Flagellin"/>
</dbReference>
<dbReference type="InterPro" id="IPR046358">
    <property type="entry name" value="Flagellin_C"/>
</dbReference>
<proteinExistence type="inferred from homology"/>
<evidence type="ECO:0000259" key="5">
    <source>
        <dbReference type="Pfam" id="PF00669"/>
    </source>
</evidence>
<accession>A0A7W4TIQ7</accession>
<protein>
    <recommendedName>
        <fullName evidence="2 4">Flagellin</fullName>
    </recommendedName>
</protein>
<reference evidence="7 8" key="1">
    <citation type="submission" date="2020-08" db="EMBL/GenBank/DDBJ databases">
        <title>The Agave Microbiome: Exploring the role of microbial communities in plant adaptations to desert environments.</title>
        <authorList>
            <person name="Partida-Martinez L.P."/>
        </authorList>
    </citation>
    <scope>NUCLEOTIDE SEQUENCE [LARGE SCALE GENOMIC DNA]</scope>
    <source>
        <strain evidence="7 8">AS2.23</strain>
    </source>
</reference>
<comment type="similarity">
    <text evidence="1 4">Belongs to the bacterial flagellin family.</text>
</comment>
<dbReference type="Gene3D" id="3.30.70.2120">
    <property type="match status" value="1"/>
</dbReference>
<dbReference type="Pfam" id="PF00669">
    <property type="entry name" value="Flagellin_N"/>
    <property type="match status" value="1"/>
</dbReference>
<dbReference type="AlphaFoldDB" id="A0A7W4TIQ7"/>
<dbReference type="EMBL" id="JACHVY010000001">
    <property type="protein sequence ID" value="MBB2899679.1"/>
    <property type="molecule type" value="Genomic_DNA"/>
</dbReference>
<keyword evidence="7" id="KW-0282">Flagellum</keyword>
<dbReference type="GO" id="GO:0005576">
    <property type="term" value="C:extracellular region"/>
    <property type="evidence" value="ECO:0007669"/>
    <property type="project" value="UniProtKB-SubCell"/>
</dbReference>
<dbReference type="GO" id="GO:0009288">
    <property type="term" value="C:bacterial-type flagellum"/>
    <property type="evidence" value="ECO:0007669"/>
    <property type="project" value="UniProtKB-SubCell"/>
</dbReference>
<evidence type="ECO:0000313" key="8">
    <source>
        <dbReference type="Proteomes" id="UP000533269"/>
    </source>
</evidence>
<dbReference type="PANTHER" id="PTHR42792:SF2">
    <property type="entry name" value="FLAGELLIN"/>
    <property type="match status" value="1"/>
</dbReference>
<gene>
    <name evidence="7" type="ORF">FHR75_000467</name>
</gene>
<evidence type="ECO:0000256" key="3">
    <source>
        <dbReference type="ARBA" id="ARBA00023143"/>
    </source>
</evidence>
<name>A0A7W4TIQ7_KINRA</name>
<sequence length="415" mass="42978">MGLRINNNIAAVNSYRNLAATDKAQNSSLEKLSSGFRINKAADDAAGLVVSEGLRSQVNGLNTAARNAQDGVNLAQTADGALGTVTTILQRMRDLAVQASNTGAADSSARGAAQTELEQLNKEIDRIASTTTFGSTKLLDGTFGERYKGLASASADLGTVVVTGTTSIDGQFKIPSGSEFTYKYTAPGQTAQVDKTVKLSSAEGKTYSTTAAGEKELQADLNRDLQAAGVTATVSRTSGAGAKFTVTYQIEGTEKNAKYEIAAQTGIAGALSDAAGSKVGGTLDKAFQVGAYGTDNDQIKIAIGKMDTSTDGLNTTSINLGTDAKGAISTLDQALNKVSAARSNIGAVQNRFEHAINNLNVSIENITASESAIRDTDMAKEMTKFTKNQILSQAGTSMLAQANSGSQNILSLLRG</sequence>
<dbReference type="InterPro" id="IPR042187">
    <property type="entry name" value="Flagellin_C_sub2"/>
</dbReference>
<dbReference type="PANTHER" id="PTHR42792">
    <property type="entry name" value="FLAGELLIN"/>
    <property type="match status" value="1"/>
</dbReference>
<reference evidence="7 8" key="2">
    <citation type="submission" date="2020-08" db="EMBL/GenBank/DDBJ databases">
        <authorList>
            <person name="Partida-Martinez L."/>
            <person name="Huntemann M."/>
            <person name="Clum A."/>
            <person name="Wang J."/>
            <person name="Palaniappan K."/>
            <person name="Ritter S."/>
            <person name="Chen I.-M."/>
            <person name="Stamatis D."/>
            <person name="Reddy T."/>
            <person name="O'Malley R."/>
            <person name="Daum C."/>
            <person name="Shapiro N."/>
            <person name="Ivanova N."/>
            <person name="Kyrpides N."/>
            <person name="Woyke T."/>
        </authorList>
    </citation>
    <scope>NUCLEOTIDE SEQUENCE [LARGE SCALE GENOMIC DNA]</scope>
    <source>
        <strain evidence="7 8">AS2.23</strain>
    </source>
</reference>
<comment type="function">
    <text evidence="4">Flagellin is the subunit protein which polymerizes to form the filaments of bacterial flagella.</text>
</comment>
<dbReference type="PRINTS" id="PR00207">
    <property type="entry name" value="FLAGELLIN"/>
</dbReference>
<organism evidence="7 8">
    <name type="scientific">Kineococcus radiotolerans</name>
    <dbReference type="NCBI Taxonomy" id="131568"/>
    <lineage>
        <taxon>Bacteria</taxon>
        <taxon>Bacillati</taxon>
        <taxon>Actinomycetota</taxon>
        <taxon>Actinomycetes</taxon>
        <taxon>Kineosporiales</taxon>
        <taxon>Kineosporiaceae</taxon>
        <taxon>Kineococcus</taxon>
    </lineage>
</organism>
<evidence type="ECO:0000259" key="6">
    <source>
        <dbReference type="Pfam" id="PF00700"/>
    </source>
</evidence>
<dbReference type="InterPro" id="IPR001029">
    <property type="entry name" value="Flagellin_N"/>
</dbReference>
<comment type="caution">
    <text evidence="7">The sequence shown here is derived from an EMBL/GenBank/DDBJ whole genome shotgun (WGS) entry which is preliminary data.</text>
</comment>
<feature type="domain" description="Flagellin C-terminal" evidence="6">
    <location>
        <begin position="329"/>
        <end position="413"/>
    </location>
</feature>
<keyword evidence="7" id="KW-0966">Cell projection</keyword>
<evidence type="ECO:0000313" key="7">
    <source>
        <dbReference type="EMBL" id="MBB2899679.1"/>
    </source>
</evidence>
<dbReference type="Proteomes" id="UP000533269">
    <property type="component" value="Unassembled WGS sequence"/>
</dbReference>
<dbReference type="Gene3D" id="6.10.10.10">
    <property type="entry name" value="Flagellar export chaperone, C-terminal domain"/>
    <property type="match status" value="1"/>
</dbReference>
<feature type="domain" description="Flagellin N-terminal" evidence="5">
    <location>
        <begin position="5"/>
        <end position="142"/>
    </location>
</feature>
<keyword evidence="3 4" id="KW-0975">Bacterial flagellum</keyword>
<keyword evidence="4" id="KW-0964">Secreted</keyword>
<dbReference type="Gene3D" id="1.20.1330.10">
    <property type="entry name" value="f41 fragment of flagellin, N-terminal domain"/>
    <property type="match status" value="1"/>
</dbReference>
<keyword evidence="7" id="KW-0969">Cilium</keyword>
<dbReference type="RefSeq" id="WP_183390251.1">
    <property type="nucleotide sequence ID" value="NZ_JACHVY010000001.1"/>
</dbReference>
<comment type="subcellular location">
    <subcellularLocation>
        <location evidence="4">Secreted</location>
    </subcellularLocation>
    <subcellularLocation>
        <location evidence="4">Bacterial flagellum</location>
    </subcellularLocation>
</comment>
<dbReference type="GO" id="GO:0005198">
    <property type="term" value="F:structural molecule activity"/>
    <property type="evidence" value="ECO:0007669"/>
    <property type="project" value="UniProtKB-UniRule"/>
</dbReference>
<evidence type="ECO:0000256" key="2">
    <source>
        <dbReference type="ARBA" id="ARBA00020110"/>
    </source>
</evidence>
<evidence type="ECO:0000256" key="4">
    <source>
        <dbReference type="RuleBase" id="RU362073"/>
    </source>
</evidence>
<dbReference type="SUPFAM" id="SSF64518">
    <property type="entry name" value="Phase 1 flagellin"/>
    <property type="match status" value="1"/>
</dbReference>
<evidence type="ECO:0000256" key="1">
    <source>
        <dbReference type="ARBA" id="ARBA00005709"/>
    </source>
</evidence>
<dbReference type="Pfam" id="PF00700">
    <property type="entry name" value="Flagellin_C"/>
    <property type="match status" value="1"/>
</dbReference>